<protein>
    <recommendedName>
        <fullName evidence="2 9">Lysophospholipase</fullName>
        <ecNumber evidence="2 9">3.1.1.5</ecNumber>
    </recommendedName>
</protein>
<keyword evidence="10" id="KW-0472">Membrane</keyword>
<keyword evidence="10" id="KW-1133">Transmembrane helix</keyword>
<name>A0ABQ0M2Q7_MYCCL</name>
<feature type="transmembrane region" description="Helical" evidence="10">
    <location>
        <begin position="649"/>
        <end position="670"/>
    </location>
</feature>
<keyword evidence="13" id="KW-1185">Reference proteome</keyword>
<dbReference type="EMBL" id="DF849506">
    <property type="protein sequence ID" value="GAT57636.1"/>
    <property type="molecule type" value="Genomic_DNA"/>
</dbReference>
<evidence type="ECO:0000256" key="2">
    <source>
        <dbReference type="ARBA" id="ARBA00013274"/>
    </source>
</evidence>
<reference evidence="12" key="1">
    <citation type="submission" date="2014-09" db="EMBL/GenBank/DDBJ databases">
        <title>Genome sequence of the luminous mushroom Mycena chlorophos for searching fungal bioluminescence genes.</title>
        <authorList>
            <person name="Tanaka Y."/>
            <person name="Kasuga D."/>
            <person name="Oba Y."/>
            <person name="Hase S."/>
            <person name="Sato K."/>
            <person name="Oba Y."/>
            <person name="Sakakibara Y."/>
        </authorList>
    </citation>
    <scope>NUCLEOTIDE SEQUENCE</scope>
</reference>
<keyword evidence="6 8" id="KW-0443">Lipid metabolism</keyword>
<dbReference type="SUPFAM" id="SSF52151">
    <property type="entry name" value="FabD/lysophospholipase-like"/>
    <property type="match status" value="1"/>
</dbReference>
<sequence length="716" mass="78635">MPPTLLWLLLAFHAVFGQETLPSQDNVTDYAPATNVECPDLSTSSLLREWSPQNQTLHPAETAYVDSRFNTTIQSAWNEWLNSSALGYNVSAFQGMFPKVGIAAPGGGLRAAQYALACMSGIDARNASSKAAGTGGLLQTASYMTGLSGGSWVLGSLVFNNWPTAPDLVYGNGGNLSGWKLDLPFVSPDGDDVFSENNQYFYGSILWSVISKANQGIDTSITDPWARMISYHFLNQTSRDNFFTNSTAHGAGQLWSEIPNIPAWQEKTMPFPIVVADVRPANDNSTGQLGLSPTVYEITPFELGSFDPQLSTGMNLTYVGTHLNNGKSENGSSCVTGFDQAGFVMGSSASLFNQIFDFANNELQSFGGYDSQDSNSLVYVLQRQLRSVRTRDDDVANWPNPFQGIKSSTYEDTNSTWLSLIDGSSNLENVPYGPLFVKARNVEVIVTLENSADDPNNWPNGTGPLNTALRLSTLLRATHQQFPPIPQTPDDWVSTGVRQRATFFGCDPTQSPPEYPMVILLPNAPPINGDNPVTNSATFTLTYPLLFTQLMMDQVHSNTISGFTPNANTPDPNFGLCLQCAAVDRARLKTNPVTPRSSMCTQCFKQYCYDPNNPPSESELPNRKLIFVDPTPLGLSKLTGFLSTNKFKLVGGLIGLVAFIAIFCGGLIWWKRRQDRRLEYEEVNEYHDDADTMGLWRGQKQCSDLHAEQYELQPGR</sequence>
<keyword evidence="7" id="KW-0325">Glycoprotein</keyword>
<dbReference type="SMART" id="SM00022">
    <property type="entry name" value="PLAc"/>
    <property type="match status" value="1"/>
</dbReference>
<evidence type="ECO:0000256" key="1">
    <source>
        <dbReference type="ARBA" id="ARBA00008780"/>
    </source>
</evidence>
<evidence type="ECO:0000256" key="4">
    <source>
        <dbReference type="ARBA" id="ARBA00022801"/>
    </source>
</evidence>
<gene>
    <name evidence="12" type="ORF">MCHLO_14147</name>
</gene>
<dbReference type="PANTHER" id="PTHR10728:SF33">
    <property type="entry name" value="LYSOPHOSPHOLIPASE 1-RELATED"/>
    <property type="match status" value="1"/>
</dbReference>
<evidence type="ECO:0000256" key="6">
    <source>
        <dbReference type="ARBA" id="ARBA00023098"/>
    </source>
</evidence>
<organism evidence="12 13">
    <name type="scientific">Mycena chlorophos</name>
    <name type="common">Agaric fungus</name>
    <name type="synonym">Agaricus chlorophos</name>
    <dbReference type="NCBI Taxonomy" id="658473"/>
    <lineage>
        <taxon>Eukaryota</taxon>
        <taxon>Fungi</taxon>
        <taxon>Dikarya</taxon>
        <taxon>Basidiomycota</taxon>
        <taxon>Agaricomycotina</taxon>
        <taxon>Agaricomycetes</taxon>
        <taxon>Agaricomycetidae</taxon>
        <taxon>Agaricales</taxon>
        <taxon>Marasmiineae</taxon>
        <taxon>Mycenaceae</taxon>
        <taxon>Mycena</taxon>
    </lineage>
</organism>
<comment type="catalytic activity">
    <reaction evidence="9">
        <text>a 1-acyl-sn-glycero-3-phosphocholine + H2O = sn-glycerol 3-phosphocholine + a fatty acid + H(+)</text>
        <dbReference type="Rhea" id="RHEA:15177"/>
        <dbReference type="ChEBI" id="CHEBI:15377"/>
        <dbReference type="ChEBI" id="CHEBI:15378"/>
        <dbReference type="ChEBI" id="CHEBI:16870"/>
        <dbReference type="ChEBI" id="CHEBI:28868"/>
        <dbReference type="ChEBI" id="CHEBI:58168"/>
        <dbReference type="EC" id="3.1.1.5"/>
    </reaction>
</comment>
<feature type="signal peptide" evidence="9">
    <location>
        <begin position="1"/>
        <end position="17"/>
    </location>
</feature>
<dbReference type="Gene3D" id="3.40.1090.10">
    <property type="entry name" value="Cytosolic phospholipase A2 catalytic domain"/>
    <property type="match status" value="1"/>
</dbReference>
<feature type="domain" description="PLA2c" evidence="11">
    <location>
        <begin position="37"/>
        <end position="614"/>
    </location>
</feature>
<evidence type="ECO:0000256" key="5">
    <source>
        <dbReference type="ARBA" id="ARBA00022963"/>
    </source>
</evidence>
<evidence type="ECO:0000256" key="10">
    <source>
        <dbReference type="SAM" id="Phobius"/>
    </source>
</evidence>
<keyword evidence="4 8" id="KW-0378">Hydrolase</keyword>
<keyword evidence="3 9" id="KW-0732">Signal</keyword>
<dbReference type="InterPro" id="IPR002642">
    <property type="entry name" value="LysoPLipase_cat_dom"/>
</dbReference>
<evidence type="ECO:0000313" key="13">
    <source>
        <dbReference type="Proteomes" id="UP000815677"/>
    </source>
</evidence>
<dbReference type="Proteomes" id="UP000815677">
    <property type="component" value="Unassembled WGS sequence"/>
</dbReference>
<evidence type="ECO:0000256" key="9">
    <source>
        <dbReference type="RuleBase" id="RU362103"/>
    </source>
</evidence>
<proteinExistence type="inferred from homology"/>
<evidence type="ECO:0000256" key="3">
    <source>
        <dbReference type="ARBA" id="ARBA00022729"/>
    </source>
</evidence>
<dbReference type="EC" id="3.1.1.5" evidence="2 9"/>
<dbReference type="InterPro" id="IPR016035">
    <property type="entry name" value="Acyl_Trfase/lysoPLipase"/>
</dbReference>
<evidence type="ECO:0000256" key="7">
    <source>
        <dbReference type="ARBA" id="ARBA00023180"/>
    </source>
</evidence>
<evidence type="ECO:0000313" key="12">
    <source>
        <dbReference type="EMBL" id="GAT57636.1"/>
    </source>
</evidence>
<evidence type="ECO:0000256" key="8">
    <source>
        <dbReference type="PROSITE-ProRule" id="PRU00555"/>
    </source>
</evidence>
<evidence type="ECO:0000259" key="11">
    <source>
        <dbReference type="PROSITE" id="PS51210"/>
    </source>
</evidence>
<dbReference type="Pfam" id="PF01735">
    <property type="entry name" value="PLA2_B"/>
    <property type="match status" value="1"/>
</dbReference>
<dbReference type="PROSITE" id="PS51210">
    <property type="entry name" value="PLA2C"/>
    <property type="match status" value="1"/>
</dbReference>
<keyword evidence="5 8" id="KW-0442">Lipid degradation</keyword>
<accession>A0ABQ0M2Q7</accession>
<keyword evidence="10" id="KW-0812">Transmembrane</keyword>
<feature type="chain" id="PRO_5045000843" description="Lysophospholipase" evidence="9">
    <location>
        <begin position="18"/>
        <end position="716"/>
    </location>
</feature>
<dbReference type="PANTHER" id="PTHR10728">
    <property type="entry name" value="CYTOSOLIC PHOSPHOLIPASE A2"/>
    <property type="match status" value="1"/>
</dbReference>
<comment type="similarity">
    <text evidence="1 9">Belongs to the lysophospholipase family.</text>
</comment>